<protein>
    <submittedName>
        <fullName evidence="3">Uncharacterized protein</fullName>
    </submittedName>
</protein>
<dbReference type="OrthoDB" id="2548432at2759"/>
<keyword evidence="4" id="KW-1185">Reference proteome</keyword>
<dbReference type="RefSeq" id="XP_025373755.1">
    <property type="nucleotide sequence ID" value="XM_025523003.1"/>
</dbReference>
<feature type="region of interest" description="Disordered" evidence="1">
    <location>
        <begin position="345"/>
        <end position="402"/>
    </location>
</feature>
<feature type="transmembrane region" description="Helical" evidence="2">
    <location>
        <begin position="111"/>
        <end position="133"/>
    </location>
</feature>
<feature type="compositionally biased region" description="Low complexity" evidence="1">
    <location>
        <begin position="311"/>
        <end position="323"/>
    </location>
</feature>
<feature type="transmembrane region" description="Helical" evidence="2">
    <location>
        <begin position="56"/>
        <end position="76"/>
    </location>
</feature>
<feature type="transmembrane region" description="Helical" evidence="2">
    <location>
        <begin position="251"/>
        <end position="277"/>
    </location>
</feature>
<dbReference type="InParanoid" id="A0A316YA48"/>
<dbReference type="Proteomes" id="UP000245768">
    <property type="component" value="Unassembled WGS sequence"/>
</dbReference>
<keyword evidence="2" id="KW-0812">Transmembrane</keyword>
<dbReference type="GeneID" id="37044919"/>
<organism evidence="3 4">
    <name type="scientific">Acaromyces ingoldii</name>
    <dbReference type="NCBI Taxonomy" id="215250"/>
    <lineage>
        <taxon>Eukaryota</taxon>
        <taxon>Fungi</taxon>
        <taxon>Dikarya</taxon>
        <taxon>Basidiomycota</taxon>
        <taxon>Ustilaginomycotina</taxon>
        <taxon>Exobasidiomycetes</taxon>
        <taxon>Exobasidiales</taxon>
        <taxon>Cryptobasidiaceae</taxon>
        <taxon>Acaromyces</taxon>
    </lineage>
</organism>
<reference evidence="3 4" key="1">
    <citation type="journal article" date="2018" name="Mol. Biol. Evol.">
        <title>Broad Genomic Sampling Reveals a Smut Pathogenic Ancestry of the Fungal Clade Ustilaginomycotina.</title>
        <authorList>
            <person name="Kijpornyongpan T."/>
            <person name="Mondo S.J."/>
            <person name="Barry K."/>
            <person name="Sandor L."/>
            <person name="Lee J."/>
            <person name="Lipzen A."/>
            <person name="Pangilinan J."/>
            <person name="LaButti K."/>
            <person name="Hainaut M."/>
            <person name="Henrissat B."/>
            <person name="Grigoriev I.V."/>
            <person name="Spatafora J.W."/>
            <person name="Aime M.C."/>
        </authorList>
    </citation>
    <scope>NUCLEOTIDE SEQUENCE [LARGE SCALE GENOMIC DNA]</scope>
    <source>
        <strain evidence="3 4">MCA 4198</strain>
    </source>
</reference>
<evidence type="ECO:0000313" key="3">
    <source>
        <dbReference type="EMBL" id="PWN86557.1"/>
    </source>
</evidence>
<feature type="compositionally biased region" description="Acidic residues" evidence="1">
    <location>
        <begin position="349"/>
        <end position="358"/>
    </location>
</feature>
<evidence type="ECO:0000313" key="4">
    <source>
        <dbReference type="Proteomes" id="UP000245768"/>
    </source>
</evidence>
<evidence type="ECO:0000256" key="2">
    <source>
        <dbReference type="SAM" id="Phobius"/>
    </source>
</evidence>
<proteinExistence type="predicted"/>
<feature type="transmembrane region" description="Helical" evidence="2">
    <location>
        <begin position="145"/>
        <end position="169"/>
    </location>
</feature>
<feature type="transmembrane region" description="Helical" evidence="2">
    <location>
        <begin position="283"/>
        <end position="305"/>
    </location>
</feature>
<dbReference type="EMBL" id="KZ819644">
    <property type="protein sequence ID" value="PWN86557.1"/>
    <property type="molecule type" value="Genomic_DNA"/>
</dbReference>
<evidence type="ECO:0000256" key="1">
    <source>
        <dbReference type="SAM" id="MobiDB-lite"/>
    </source>
</evidence>
<dbReference type="AlphaFoldDB" id="A0A316YA48"/>
<keyword evidence="2" id="KW-0472">Membrane</keyword>
<name>A0A316YA48_9BASI</name>
<keyword evidence="2" id="KW-1133">Transmembrane helix</keyword>
<feature type="transmembrane region" description="Helical" evidence="2">
    <location>
        <begin position="200"/>
        <end position="218"/>
    </location>
</feature>
<feature type="region of interest" description="Disordered" evidence="1">
    <location>
        <begin position="309"/>
        <end position="329"/>
    </location>
</feature>
<accession>A0A316YA48</accession>
<sequence>MANTTSTPDPLDTFGLVPTAVGAVHGAALNAAFFSFDVCLATTFVLFSTPTERRSAIFWLHIFSFGCAGAFFFIQIGTQPSQIFLTASQKPDGDYDLGISLDLARWNAASFFFLLFAPLVADSSLFFKLNAIYPSWATSRVKQCLVLGPFIVALIVRLILSFLTIWYSVGLITPKIESGGSINDVYGETHVFEILRALDIGLQFLSCAYVSALILLRAHRFRKQRRARSRHQELVGGDRPWRKLNHLIESILMSFVPPLLCQVMIVVSLASIDYLAATAIQTYAGTANVFLSALFAVLATTWSTVRDAIPRRSSSTRDSSTSSHYQTSHNRTVVERSIISNFLERNSGVDDDDEEEMEFVGTTPSITDEGVSTPPLPLKGTSQWRTHLFGPLGSKQPSSSSS</sequence>
<gene>
    <name evidence="3" type="ORF">FA10DRAFT_270115</name>
</gene>
<feature type="transmembrane region" description="Helical" evidence="2">
    <location>
        <begin position="20"/>
        <end position="47"/>
    </location>
</feature>